<evidence type="ECO:0000313" key="2">
    <source>
        <dbReference type="EMBL" id="ACK69107.1"/>
    </source>
</evidence>
<protein>
    <submittedName>
        <fullName evidence="2">GCN5-related N-acetyltransferase</fullName>
    </submittedName>
</protein>
<dbReference type="RefSeq" id="WP_012598054.1">
    <property type="nucleotide sequence ID" value="NC_011729.1"/>
</dbReference>
<gene>
    <name evidence="2" type="ordered locus">PCC7424_0647</name>
</gene>
<dbReference type="InterPro" id="IPR000182">
    <property type="entry name" value="GNAT_dom"/>
</dbReference>
<dbReference type="Gene3D" id="3.40.630.30">
    <property type="match status" value="1"/>
</dbReference>
<reference evidence="3" key="1">
    <citation type="journal article" date="2011" name="MBio">
        <title>Novel metabolic attributes of the genus Cyanothece, comprising a group of unicellular nitrogen-fixing Cyanobacteria.</title>
        <authorList>
            <person name="Bandyopadhyay A."/>
            <person name="Elvitigala T."/>
            <person name="Welsh E."/>
            <person name="Stockel J."/>
            <person name="Liberton M."/>
            <person name="Min H."/>
            <person name="Sherman L.A."/>
            <person name="Pakrasi H.B."/>
        </authorList>
    </citation>
    <scope>NUCLEOTIDE SEQUENCE [LARGE SCALE GENOMIC DNA]</scope>
    <source>
        <strain evidence="3">PCC 7424</strain>
    </source>
</reference>
<dbReference type="OrthoDB" id="9796171at2"/>
<dbReference type="CDD" id="cd04301">
    <property type="entry name" value="NAT_SF"/>
    <property type="match status" value="1"/>
</dbReference>
<evidence type="ECO:0000313" key="3">
    <source>
        <dbReference type="Proteomes" id="UP000002384"/>
    </source>
</evidence>
<accession>B7KET2</accession>
<organism evidence="2 3">
    <name type="scientific">Gloeothece citriformis (strain PCC 7424)</name>
    <name type="common">Cyanothece sp. (strain PCC 7424)</name>
    <dbReference type="NCBI Taxonomy" id="65393"/>
    <lineage>
        <taxon>Bacteria</taxon>
        <taxon>Bacillati</taxon>
        <taxon>Cyanobacteriota</taxon>
        <taxon>Cyanophyceae</taxon>
        <taxon>Oscillatoriophycideae</taxon>
        <taxon>Chroococcales</taxon>
        <taxon>Aphanothecaceae</taxon>
        <taxon>Gloeothece</taxon>
        <taxon>Gloeothece citriformis</taxon>
    </lineage>
</organism>
<dbReference type="InterPro" id="IPR039143">
    <property type="entry name" value="GNPNAT1-like"/>
</dbReference>
<dbReference type="EMBL" id="CP001291">
    <property type="protein sequence ID" value="ACK69107.1"/>
    <property type="molecule type" value="Genomic_DNA"/>
</dbReference>
<dbReference type="PANTHER" id="PTHR13355:SF11">
    <property type="entry name" value="GLUCOSAMINE 6-PHOSPHATE N-ACETYLTRANSFERASE"/>
    <property type="match status" value="1"/>
</dbReference>
<dbReference type="eggNOG" id="COG2153">
    <property type="taxonomic scope" value="Bacteria"/>
</dbReference>
<dbReference type="STRING" id="65393.PCC7424_0647"/>
<proteinExistence type="predicted"/>
<sequence>MDLIQIQPVNYQQEKIVINTIRTLVFQQEQGVAPELEFDGQDETATHLLAYLNDKPVGTLRIRQLQPEIVKIERLAVLKPARGQGIGKKLMISALTLVQKNPQIKQVTLNAQDYIKKLYETLGFEQIGDRFDEAGIPHVKMIKQLPHS</sequence>
<feature type="domain" description="N-acetyltransferase" evidence="1">
    <location>
        <begin position="4"/>
        <end position="146"/>
    </location>
</feature>
<dbReference type="PANTHER" id="PTHR13355">
    <property type="entry name" value="GLUCOSAMINE 6-PHOSPHATE N-ACETYLTRANSFERASE"/>
    <property type="match status" value="1"/>
</dbReference>
<dbReference type="GO" id="GO:0004343">
    <property type="term" value="F:glucosamine 6-phosphate N-acetyltransferase activity"/>
    <property type="evidence" value="ECO:0007669"/>
    <property type="project" value="TreeGrafter"/>
</dbReference>
<evidence type="ECO:0000259" key="1">
    <source>
        <dbReference type="PROSITE" id="PS51186"/>
    </source>
</evidence>
<name>B7KET2_GLOC7</name>
<dbReference type="Pfam" id="PF13673">
    <property type="entry name" value="Acetyltransf_10"/>
    <property type="match status" value="1"/>
</dbReference>
<keyword evidence="2" id="KW-0808">Transferase</keyword>
<dbReference type="PROSITE" id="PS51186">
    <property type="entry name" value="GNAT"/>
    <property type="match status" value="1"/>
</dbReference>
<dbReference type="SUPFAM" id="SSF55729">
    <property type="entry name" value="Acyl-CoA N-acyltransferases (Nat)"/>
    <property type="match status" value="1"/>
</dbReference>
<dbReference type="HOGENOM" id="CLU_056607_6_1_3"/>
<dbReference type="InterPro" id="IPR016181">
    <property type="entry name" value="Acyl_CoA_acyltransferase"/>
</dbReference>
<dbReference type="AlphaFoldDB" id="B7KET2"/>
<dbReference type="KEGG" id="cyc:PCC7424_0647"/>
<keyword evidence="3" id="KW-1185">Reference proteome</keyword>
<dbReference type="Proteomes" id="UP000002384">
    <property type="component" value="Chromosome"/>
</dbReference>